<name>A0A290Z8Y4_9PSEU</name>
<dbReference type="SUPFAM" id="SSF52540">
    <property type="entry name" value="P-loop containing nucleoside triphosphate hydrolases"/>
    <property type="match status" value="1"/>
</dbReference>
<dbReference type="SUPFAM" id="SSF48452">
    <property type="entry name" value="TPR-like"/>
    <property type="match status" value="1"/>
</dbReference>
<organism evidence="2 3">
    <name type="scientific">Actinosynnema pretiosum</name>
    <dbReference type="NCBI Taxonomy" id="42197"/>
    <lineage>
        <taxon>Bacteria</taxon>
        <taxon>Bacillati</taxon>
        <taxon>Actinomycetota</taxon>
        <taxon>Actinomycetes</taxon>
        <taxon>Pseudonocardiales</taxon>
        <taxon>Pseudonocardiaceae</taxon>
        <taxon>Actinosynnema</taxon>
    </lineage>
</organism>
<protein>
    <recommendedName>
        <fullName evidence="1">AAA+ ATPase domain-containing protein</fullName>
    </recommendedName>
</protein>
<evidence type="ECO:0000259" key="1">
    <source>
        <dbReference type="SMART" id="SM00382"/>
    </source>
</evidence>
<feature type="domain" description="AAA+ ATPase" evidence="1">
    <location>
        <begin position="60"/>
        <end position="193"/>
    </location>
</feature>
<dbReference type="InterPro" id="IPR027417">
    <property type="entry name" value="P-loop_NTPase"/>
</dbReference>
<evidence type="ECO:0000313" key="3">
    <source>
        <dbReference type="Proteomes" id="UP000218505"/>
    </source>
</evidence>
<dbReference type="Gene3D" id="1.25.40.10">
    <property type="entry name" value="Tetratricopeptide repeat domain"/>
    <property type="match status" value="1"/>
</dbReference>
<accession>A0A290Z8Y4</accession>
<dbReference type="SMART" id="SM00382">
    <property type="entry name" value="AAA"/>
    <property type="match status" value="1"/>
</dbReference>
<dbReference type="PANTHER" id="PTHR47691:SF3">
    <property type="entry name" value="HTH-TYPE TRANSCRIPTIONAL REGULATOR RV0890C-RELATED"/>
    <property type="match status" value="1"/>
</dbReference>
<reference evidence="2" key="1">
    <citation type="submission" date="2017-09" db="EMBL/GenBank/DDBJ databases">
        <title>Complete Genome Sequence of ansamitocin-producing Bacterium Actinosynnema pretiosum X47.</title>
        <authorList>
            <person name="Cao G."/>
            <person name="Zong G."/>
            <person name="Zhong C."/>
            <person name="Fu J."/>
        </authorList>
    </citation>
    <scope>NUCLEOTIDE SEQUENCE [LARGE SCALE GENOMIC DNA]</scope>
    <source>
        <strain evidence="2">X47</strain>
    </source>
</reference>
<dbReference type="InterPro" id="IPR019734">
    <property type="entry name" value="TPR_rpt"/>
</dbReference>
<dbReference type="Pfam" id="PF13424">
    <property type="entry name" value="TPR_12"/>
    <property type="match status" value="1"/>
</dbReference>
<dbReference type="SMART" id="SM00028">
    <property type="entry name" value="TPR"/>
    <property type="match status" value="3"/>
</dbReference>
<dbReference type="KEGG" id="apre:CNX65_20940"/>
<dbReference type="InterPro" id="IPR011990">
    <property type="entry name" value="TPR-like_helical_dom_sf"/>
</dbReference>
<dbReference type="InterPro" id="IPR003593">
    <property type="entry name" value="AAA+_ATPase"/>
</dbReference>
<evidence type="ECO:0000313" key="2">
    <source>
        <dbReference type="EMBL" id="ATE55445.1"/>
    </source>
</evidence>
<proteinExistence type="predicted"/>
<dbReference type="Proteomes" id="UP000218505">
    <property type="component" value="Chromosome"/>
</dbReference>
<dbReference type="PRINTS" id="PR00364">
    <property type="entry name" value="DISEASERSIST"/>
</dbReference>
<dbReference type="AlphaFoldDB" id="A0A290Z8Y4"/>
<dbReference type="EMBL" id="CP023445">
    <property type="protein sequence ID" value="ATE55445.1"/>
    <property type="molecule type" value="Genomic_DNA"/>
</dbReference>
<keyword evidence="3" id="KW-1185">Reference proteome</keyword>
<dbReference type="Gene3D" id="3.40.50.300">
    <property type="entry name" value="P-loop containing nucleotide triphosphate hydrolases"/>
    <property type="match status" value="1"/>
</dbReference>
<dbReference type="PANTHER" id="PTHR47691">
    <property type="entry name" value="REGULATOR-RELATED"/>
    <property type="match status" value="1"/>
</dbReference>
<gene>
    <name evidence="2" type="ORF">CNX65_20940</name>
</gene>
<sequence length="692" mass="72509">MKDIRNVVSGAAHVVVQAGNIESFGLPVPRPPMQLPGWQGALFNQRQAQAALSEALPEGGPGLLCVSGQPGVGKSALVVHWARRNLAHFPDGVLYADLRGHNPATTPAEPGEVLDPFLHALGVPGLGGVEDRAAQYRSALSGKRVLVVLDDATGAEQVRPLLPGGRSVVVVTSRSRLRGLVVRDGAVDVPLGPLSLAEAVALIVERSDGVGVADDPATEVLARRCGCLPLLLLIAAQRIDGFTFSTAAELAGELAEKAVFAVLRDDGDVVGTSYRRLAPEQARVFRLLGLLPGATATPEAVGALTGLPLGAVREALGALCLANLLEVVVAGRRFQLVSPLREYAAERADEEEDAQERFEAVLRALRWHLASALAADRALGAARTGADLPGADLPGAGRPFADAAEAGAWFAAERVNLVACARRAAELGEHGVAWRLAVALFEHCYRVKAWDDWITAHELGLVSARASGEAVGVALVLGGLGVAFRERREHGRAEACFREALEIHEGARDERGTGWVAIRYAQLCRELGRGGEAVALASRALDVAERLGDRQAAGEARNSVSGLHREAGRTAEALAFAEAALGDFTAAGSARSAAWARLSAANALRDAGRFAEAVELYALVREARRAPGEEYGLALVLAELGCARCLAGDVATGLAELREGLALLPEGDVVRERVRGWVERFTASGEAGSTGA</sequence>
<dbReference type="RefSeq" id="WP_096495279.1">
    <property type="nucleotide sequence ID" value="NZ_CP023445.1"/>
</dbReference>